<keyword evidence="7 9" id="KW-0472">Membrane</keyword>
<dbReference type="GO" id="GO:0005886">
    <property type="term" value="C:plasma membrane"/>
    <property type="evidence" value="ECO:0007669"/>
    <property type="project" value="UniProtKB-SubCell"/>
</dbReference>
<dbReference type="PANTHER" id="PTHR43549:SF2">
    <property type="entry name" value="MULTIDRUG RESISTANCE PROTEIN NORM-RELATED"/>
    <property type="match status" value="1"/>
</dbReference>
<evidence type="ECO:0000256" key="9">
    <source>
        <dbReference type="SAM" id="Phobius"/>
    </source>
</evidence>
<dbReference type="EMBL" id="JAUIQD010000003">
    <property type="protein sequence ID" value="KAK3356500.1"/>
    <property type="molecule type" value="Genomic_DNA"/>
</dbReference>
<dbReference type="Pfam" id="PF01554">
    <property type="entry name" value="MatE"/>
    <property type="match status" value="1"/>
</dbReference>
<reference evidence="10" key="1">
    <citation type="journal article" date="2023" name="Mol. Phylogenet. Evol.">
        <title>Genome-scale phylogeny and comparative genomics of the fungal order Sordariales.</title>
        <authorList>
            <person name="Hensen N."/>
            <person name="Bonometti L."/>
            <person name="Westerberg I."/>
            <person name="Brannstrom I.O."/>
            <person name="Guillou S."/>
            <person name="Cros-Aarteil S."/>
            <person name="Calhoun S."/>
            <person name="Haridas S."/>
            <person name="Kuo A."/>
            <person name="Mondo S."/>
            <person name="Pangilinan J."/>
            <person name="Riley R."/>
            <person name="LaButti K."/>
            <person name="Andreopoulos B."/>
            <person name="Lipzen A."/>
            <person name="Chen C."/>
            <person name="Yan M."/>
            <person name="Daum C."/>
            <person name="Ng V."/>
            <person name="Clum A."/>
            <person name="Steindorff A."/>
            <person name="Ohm R.A."/>
            <person name="Martin F."/>
            <person name="Silar P."/>
            <person name="Natvig D.O."/>
            <person name="Lalanne C."/>
            <person name="Gautier V."/>
            <person name="Ament-Velasquez S.L."/>
            <person name="Kruys A."/>
            <person name="Hutchinson M.I."/>
            <person name="Powell A.J."/>
            <person name="Barry K."/>
            <person name="Miller A.N."/>
            <person name="Grigoriev I.V."/>
            <person name="Debuchy R."/>
            <person name="Gladieux P."/>
            <person name="Hiltunen Thoren M."/>
            <person name="Johannesson H."/>
        </authorList>
    </citation>
    <scope>NUCLEOTIDE SEQUENCE</scope>
    <source>
        <strain evidence="10">CBS 955.72</strain>
    </source>
</reference>
<dbReference type="PANTHER" id="PTHR43549">
    <property type="entry name" value="MULTIDRUG RESISTANCE PROTEIN YPNP-RELATED"/>
    <property type="match status" value="1"/>
</dbReference>
<comment type="subcellular location">
    <subcellularLocation>
        <location evidence="1">Cell membrane</location>
        <topology evidence="1">Multi-pass membrane protein</topology>
    </subcellularLocation>
</comment>
<dbReference type="GO" id="GO:0042910">
    <property type="term" value="F:xenobiotic transmembrane transporter activity"/>
    <property type="evidence" value="ECO:0007669"/>
    <property type="project" value="InterPro"/>
</dbReference>
<keyword evidence="3" id="KW-0813">Transport</keyword>
<dbReference type="InterPro" id="IPR002528">
    <property type="entry name" value="MATE_fam"/>
</dbReference>
<keyword evidence="6 9" id="KW-1133">Transmembrane helix</keyword>
<evidence type="ECO:0000313" key="11">
    <source>
        <dbReference type="Proteomes" id="UP001275084"/>
    </source>
</evidence>
<evidence type="ECO:0000256" key="8">
    <source>
        <dbReference type="SAM" id="MobiDB-lite"/>
    </source>
</evidence>
<keyword evidence="11" id="KW-1185">Reference proteome</keyword>
<evidence type="ECO:0000256" key="6">
    <source>
        <dbReference type="ARBA" id="ARBA00022989"/>
    </source>
</evidence>
<feature type="transmembrane region" description="Helical" evidence="9">
    <location>
        <begin position="360"/>
        <end position="381"/>
    </location>
</feature>
<proteinExistence type="inferred from homology"/>
<evidence type="ECO:0000256" key="5">
    <source>
        <dbReference type="ARBA" id="ARBA00022692"/>
    </source>
</evidence>
<reference evidence="10" key="2">
    <citation type="submission" date="2023-06" db="EMBL/GenBank/DDBJ databases">
        <authorList>
            <consortium name="Lawrence Berkeley National Laboratory"/>
            <person name="Haridas S."/>
            <person name="Hensen N."/>
            <person name="Bonometti L."/>
            <person name="Westerberg I."/>
            <person name="Brannstrom I.O."/>
            <person name="Guillou S."/>
            <person name="Cros-Aarteil S."/>
            <person name="Calhoun S."/>
            <person name="Kuo A."/>
            <person name="Mondo S."/>
            <person name="Pangilinan J."/>
            <person name="Riley R."/>
            <person name="Labutti K."/>
            <person name="Andreopoulos B."/>
            <person name="Lipzen A."/>
            <person name="Chen C."/>
            <person name="Yanf M."/>
            <person name="Daum C."/>
            <person name="Ng V."/>
            <person name="Clum A."/>
            <person name="Steindorff A."/>
            <person name="Ohm R."/>
            <person name="Martin F."/>
            <person name="Silar P."/>
            <person name="Natvig D."/>
            <person name="Lalanne C."/>
            <person name="Gautier V."/>
            <person name="Ament-Velasquez S.L."/>
            <person name="Kruys A."/>
            <person name="Hutchinson M.I."/>
            <person name="Powell A.J."/>
            <person name="Barry K."/>
            <person name="Miller A.N."/>
            <person name="Grigoriev I.V."/>
            <person name="Debuchy R."/>
            <person name="Gladieux P."/>
            <person name="Thoren M.H."/>
            <person name="Johannesson H."/>
        </authorList>
    </citation>
    <scope>NUCLEOTIDE SEQUENCE</scope>
    <source>
        <strain evidence="10">CBS 955.72</strain>
    </source>
</reference>
<feature type="transmembrane region" description="Helical" evidence="9">
    <location>
        <begin position="457"/>
        <end position="479"/>
    </location>
</feature>
<dbReference type="Proteomes" id="UP001275084">
    <property type="component" value="Unassembled WGS sequence"/>
</dbReference>
<feature type="compositionally biased region" description="Polar residues" evidence="8">
    <location>
        <begin position="41"/>
        <end position="53"/>
    </location>
</feature>
<evidence type="ECO:0000256" key="3">
    <source>
        <dbReference type="ARBA" id="ARBA00022448"/>
    </source>
</evidence>
<feature type="transmembrane region" description="Helical" evidence="9">
    <location>
        <begin position="145"/>
        <end position="168"/>
    </location>
</feature>
<comment type="similarity">
    <text evidence="2">Belongs to the multi antimicrobial extrusion (MATE) (TC 2.A.66.1) family.</text>
</comment>
<protein>
    <submittedName>
        <fullName evidence="10">Uncharacterized protein</fullName>
    </submittedName>
</protein>
<feature type="region of interest" description="Disordered" evidence="8">
    <location>
        <begin position="27"/>
        <end position="57"/>
    </location>
</feature>
<name>A0AAJ0MF91_9PEZI</name>
<feature type="transmembrane region" description="Helical" evidence="9">
    <location>
        <begin position="522"/>
        <end position="546"/>
    </location>
</feature>
<keyword evidence="5 9" id="KW-0812">Transmembrane</keyword>
<evidence type="ECO:0000256" key="4">
    <source>
        <dbReference type="ARBA" id="ARBA00022475"/>
    </source>
</evidence>
<comment type="caution">
    <text evidence="10">The sequence shown here is derived from an EMBL/GenBank/DDBJ whole genome shotgun (WGS) entry which is preliminary data.</text>
</comment>
<dbReference type="InterPro" id="IPR052031">
    <property type="entry name" value="Membrane_Transporter-Flippase"/>
</dbReference>
<dbReference type="AlphaFoldDB" id="A0AAJ0MF91"/>
<feature type="transmembrane region" description="Helical" evidence="9">
    <location>
        <begin position="72"/>
        <end position="90"/>
    </location>
</feature>
<feature type="transmembrane region" description="Helical" evidence="9">
    <location>
        <begin position="491"/>
        <end position="510"/>
    </location>
</feature>
<keyword evidence="4" id="KW-1003">Cell membrane</keyword>
<evidence type="ECO:0000313" key="10">
    <source>
        <dbReference type="EMBL" id="KAK3356500.1"/>
    </source>
</evidence>
<sequence length="558" mass="61145">MWSGLLPNVNLTQRVKYMMLAKDDTNMRTDGDGQAPLQTVEPANSRPSGNSSLDDGASSPAWHMAALQRDKYAGALLFNLGAFILPALYGTLSKLWVANIDSSLVVTTDIYTYIGVVAEVLNDGLPRAAWVVIGNKASRSLQQRLSLAHTLILFQSILGLVMSIALVAGAKTFARGFVPIEVRERSLTYVRISSFSAFSSAIETALSAATRALDKPDVPFIINTAKFSVNIILDMLIISKFHVGTHQPTINMQAGIQLSCNLTAALVGLLYFISTTSASARHGGWKHWGLFRRSCDSGSGVFLETQVGTRPSLNALLVLLRPGFIMFLESAVRNALYLWLVSTIVAMGSTYATAWGVFNIIRWGLVMVPVLALEATSLAFIGHRWGAWRREIGVTTLRPVGVTFQTLFRITKPAFVSLALALAAEVPLAIFLSLWGAKPFARYLSGSDDVAHVTAEMWKTIDWCYIFFAASTQMATILLATRPKWYLYQSLASNLLYVLPWAIVCQVKAIDESSAWKYHSLVFGGSLVFSFVDVLIVVGLWVLTLSRGKANLERFRGN</sequence>
<dbReference type="GO" id="GO:0015297">
    <property type="term" value="F:antiporter activity"/>
    <property type="evidence" value="ECO:0007669"/>
    <property type="project" value="InterPro"/>
</dbReference>
<evidence type="ECO:0000256" key="2">
    <source>
        <dbReference type="ARBA" id="ARBA00010199"/>
    </source>
</evidence>
<evidence type="ECO:0000256" key="1">
    <source>
        <dbReference type="ARBA" id="ARBA00004651"/>
    </source>
</evidence>
<organism evidence="10 11">
    <name type="scientific">Lasiosphaeria hispida</name>
    <dbReference type="NCBI Taxonomy" id="260671"/>
    <lineage>
        <taxon>Eukaryota</taxon>
        <taxon>Fungi</taxon>
        <taxon>Dikarya</taxon>
        <taxon>Ascomycota</taxon>
        <taxon>Pezizomycotina</taxon>
        <taxon>Sordariomycetes</taxon>
        <taxon>Sordariomycetidae</taxon>
        <taxon>Sordariales</taxon>
        <taxon>Lasiosphaeriaceae</taxon>
        <taxon>Lasiosphaeria</taxon>
    </lineage>
</organism>
<accession>A0AAJ0MF91</accession>
<feature type="transmembrane region" description="Helical" evidence="9">
    <location>
        <begin position="336"/>
        <end position="354"/>
    </location>
</feature>
<feature type="transmembrane region" description="Helical" evidence="9">
    <location>
        <begin position="414"/>
        <end position="437"/>
    </location>
</feature>
<gene>
    <name evidence="10" type="ORF">B0T25DRAFT_602994</name>
</gene>
<evidence type="ECO:0000256" key="7">
    <source>
        <dbReference type="ARBA" id="ARBA00023136"/>
    </source>
</evidence>